<dbReference type="InterPro" id="IPR028098">
    <property type="entry name" value="Glyco_trans_4-like_N"/>
</dbReference>
<proteinExistence type="predicted"/>
<dbReference type="GeneID" id="28539688"/>
<gene>
    <name evidence="3" type="ORF">AWOD_I_0157</name>
</gene>
<dbReference type="AlphaFoldDB" id="A0A090IM09"/>
<dbReference type="Proteomes" id="UP000032427">
    <property type="component" value="Chromosome 1"/>
</dbReference>
<evidence type="ECO:0000313" key="4">
    <source>
        <dbReference type="Proteomes" id="UP000032427"/>
    </source>
</evidence>
<sequence length="360" mass="40686">MKIVQVITRSDTIGGAQKYVLDVSKELKKDSHNITIISGSNGVFKEKACNEGIDFYGIDSLKRELSFFDDLKTLMILFGFLLKKRPDIVSLHSIKAGLLGRLACSLTPSTVYFTAHGWSHIRQSKGYKRKLYLQIERYLSKLCRKVICVSKNDMAFAEQVIGIKKDRLCLIQNGVKEIKNKKRAPGTVKLVSIVRFQAPKDFDTLLDSLYQIKDKAWELDILGDGTDIAKVRQKISHLGLANKVRLLGFKESVDEYYQNADAVVLISHSEGLPMSLLEGMSCSKLLIASDVGGIDELIIPEWNGFLIPRDDSNYLSMCITAIINSPEIIEQYGANSKLHFDSTYSFEKMYYKLLDLYKEE</sequence>
<name>A0A090IM09_9GAMM</name>
<dbReference type="PANTHER" id="PTHR12526">
    <property type="entry name" value="GLYCOSYLTRANSFERASE"/>
    <property type="match status" value="1"/>
</dbReference>
<evidence type="ECO:0000259" key="2">
    <source>
        <dbReference type="Pfam" id="PF13439"/>
    </source>
</evidence>
<organism evidence="3 4">
    <name type="scientific">Aliivibrio wodanis</name>
    <dbReference type="NCBI Taxonomy" id="80852"/>
    <lineage>
        <taxon>Bacteria</taxon>
        <taxon>Pseudomonadati</taxon>
        <taxon>Pseudomonadota</taxon>
        <taxon>Gammaproteobacteria</taxon>
        <taxon>Vibrionales</taxon>
        <taxon>Vibrionaceae</taxon>
        <taxon>Aliivibrio</taxon>
    </lineage>
</organism>
<dbReference type="Pfam" id="PF00534">
    <property type="entry name" value="Glycos_transf_1"/>
    <property type="match status" value="1"/>
</dbReference>
<evidence type="ECO:0000313" key="3">
    <source>
        <dbReference type="EMBL" id="CED70253.1"/>
    </source>
</evidence>
<dbReference type="Pfam" id="PF13439">
    <property type="entry name" value="Glyco_transf_4"/>
    <property type="match status" value="1"/>
</dbReference>
<dbReference type="STRING" id="80852.AWOD_I_0157"/>
<reference evidence="4" key="1">
    <citation type="submission" date="2014-09" db="EMBL/GenBank/DDBJ databases">
        <authorList>
            <person name="Hjerde E."/>
        </authorList>
    </citation>
    <scope>NUCLEOTIDE SEQUENCE [LARGE SCALE GENOMIC DNA]</scope>
    <source>
        <strain evidence="4">06/09/139</strain>
    </source>
</reference>
<dbReference type="GO" id="GO:0016757">
    <property type="term" value="F:glycosyltransferase activity"/>
    <property type="evidence" value="ECO:0007669"/>
    <property type="project" value="InterPro"/>
</dbReference>
<feature type="domain" description="Glycosyl transferase family 1" evidence="1">
    <location>
        <begin position="177"/>
        <end position="337"/>
    </location>
</feature>
<keyword evidence="4" id="KW-1185">Reference proteome</keyword>
<dbReference type="KEGG" id="awd:AWOD_I_0157"/>
<evidence type="ECO:0000259" key="1">
    <source>
        <dbReference type="Pfam" id="PF00534"/>
    </source>
</evidence>
<protein>
    <submittedName>
        <fullName evidence="3">Glycosyl transferase</fullName>
    </submittedName>
</protein>
<dbReference type="OrthoDB" id="9805661at2"/>
<feature type="domain" description="Glycosyltransferase subfamily 4-like N-terminal" evidence="2">
    <location>
        <begin position="13"/>
        <end position="175"/>
    </location>
</feature>
<dbReference type="PATRIC" id="fig|80852.17.peg.161"/>
<dbReference type="InterPro" id="IPR001296">
    <property type="entry name" value="Glyco_trans_1"/>
</dbReference>
<dbReference type="SUPFAM" id="SSF53756">
    <property type="entry name" value="UDP-Glycosyltransferase/glycogen phosphorylase"/>
    <property type="match status" value="1"/>
</dbReference>
<accession>A0A090IM09</accession>
<dbReference type="EMBL" id="LN554846">
    <property type="protein sequence ID" value="CED70253.1"/>
    <property type="molecule type" value="Genomic_DNA"/>
</dbReference>
<dbReference type="GO" id="GO:1901135">
    <property type="term" value="P:carbohydrate derivative metabolic process"/>
    <property type="evidence" value="ECO:0007669"/>
    <property type="project" value="UniProtKB-ARBA"/>
</dbReference>
<dbReference type="HOGENOM" id="CLU_009583_0_3_6"/>
<dbReference type="Gene3D" id="3.40.50.2000">
    <property type="entry name" value="Glycogen Phosphorylase B"/>
    <property type="match status" value="2"/>
</dbReference>
<keyword evidence="3" id="KW-0808">Transferase</keyword>
<dbReference type="CDD" id="cd03808">
    <property type="entry name" value="GT4_CapM-like"/>
    <property type="match status" value="1"/>
</dbReference>